<dbReference type="CDD" id="cd20622">
    <property type="entry name" value="CYP_TRI13-like"/>
    <property type="match status" value="1"/>
</dbReference>
<dbReference type="GO" id="GO:0004497">
    <property type="term" value="F:monooxygenase activity"/>
    <property type="evidence" value="ECO:0007669"/>
    <property type="project" value="InterPro"/>
</dbReference>
<dbReference type="PRINTS" id="PR00465">
    <property type="entry name" value="EP450IV"/>
</dbReference>
<dbReference type="FunFam" id="1.10.630.10:FF:000181">
    <property type="entry name" value="Cytochrome P450"/>
    <property type="match status" value="1"/>
</dbReference>
<keyword evidence="4 5" id="KW-0408">Iron</keyword>
<dbReference type="InterPro" id="IPR001128">
    <property type="entry name" value="Cyt_P450"/>
</dbReference>
<comment type="similarity">
    <text evidence="2">Belongs to the cytochrome P450 family.</text>
</comment>
<dbReference type="PANTHER" id="PTHR24305">
    <property type="entry name" value="CYTOCHROME P450"/>
    <property type="match status" value="1"/>
</dbReference>
<evidence type="ECO:0000256" key="2">
    <source>
        <dbReference type="ARBA" id="ARBA00010617"/>
    </source>
</evidence>
<comment type="cofactor">
    <cofactor evidence="1 5">
        <name>heme</name>
        <dbReference type="ChEBI" id="CHEBI:30413"/>
    </cofactor>
</comment>
<dbReference type="PANTHER" id="PTHR24305:SF232">
    <property type="entry name" value="P450, PUTATIVE (EUROFUNG)-RELATED"/>
    <property type="match status" value="1"/>
</dbReference>
<sequence length="583" mass="66193">MMSISPHQVISAFDEVPTVGHCLVACITITSVLYGLYQWLLPNPVPGIAFNLEATKSLFGDAPGMIKEVSVTGEFRVWCAKQVKKMDSPICQVFIRPFSKPWILLADFRESKDVLMRRKEFDKSSFLSDGMECMGSFHGIYPTGDKFKWNRQLIQDLMTTSFLNNHVGPAVYSKGLDVMKLFEMKMNLAKGRPFSVKKDFEYASLDVMIEFAFGKNWVHTATGPQVELLSKLGASEVKFDALDQPVSFPIAPIMDFLESVYEAPEIVEKTINAIMPKLQTWWWSKQSWYKKIFDEKERIMKEQVAIAVNNYRSGHVKTGIEHMLMREGARAEKEGREPDFGSEVFRDEMFGDIVGGHHTTSGAMMWLAKYLTDWPQIQSKLRLVLYETLSTAKEENRLFTFEEIRRAKLPYLDAVIEEMLRINAVTVTREALCDTTILGCPIKKGTQIFFVSNGPGFLSPSIPTDDSKRSETSRAAKLNDKWDETHDLTLFDPERWLVRKNNGEGLLEDDVDFDGAAGPQLAFGLGPRACWGRRLAHMETKTLIAMLVWNFRLLETPPALSSHAGFEGIARVPQQCYLRLSKI</sequence>
<evidence type="ECO:0000256" key="3">
    <source>
        <dbReference type="ARBA" id="ARBA00022723"/>
    </source>
</evidence>
<dbReference type="GO" id="GO:0005506">
    <property type="term" value="F:iron ion binding"/>
    <property type="evidence" value="ECO:0007669"/>
    <property type="project" value="InterPro"/>
</dbReference>
<keyword evidence="3 5" id="KW-0479">Metal-binding</keyword>
<organism evidence="6">
    <name type="scientific">Cladonia uncialis subsp. uncialis</name>
    <dbReference type="NCBI Taxonomy" id="180999"/>
    <lineage>
        <taxon>Eukaryota</taxon>
        <taxon>Fungi</taxon>
        <taxon>Dikarya</taxon>
        <taxon>Ascomycota</taxon>
        <taxon>Pezizomycotina</taxon>
        <taxon>Lecanoromycetes</taxon>
        <taxon>OSLEUM clade</taxon>
        <taxon>Lecanoromycetidae</taxon>
        <taxon>Lecanorales</taxon>
        <taxon>Lecanorineae</taxon>
        <taxon>Cladoniaceae</taxon>
        <taxon>Cladonia</taxon>
    </lineage>
</organism>
<dbReference type="PRINTS" id="PR00385">
    <property type="entry name" value="P450"/>
</dbReference>
<evidence type="ECO:0000313" key="6">
    <source>
        <dbReference type="EMBL" id="ANM86505.1"/>
    </source>
</evidence>
<proteinExistence type="inferred from homology"/>
<dbReference type="AlphaFoldDB" id="A0A1Z1C4K0"/>
<evidence type="ECO:0000256" key="4">
    <source>
        <dbReference type="ARBA" id="ARBA00023004"/>
    </source>
</evidence>
<dbReference type="GO" id="GO:0016705">
    <property type="term" value="F:oxidoreductase activity, acting on paired donors, with incorporation or reduction of molecular oxygen"/>
    <property type="evidence" value="ECO:0007669"/>
    <property type="project" value="InterPro"/>
</dbReference>
<evidence type="ECO:0000313" key="7">
    <source>
        <dbReference type="EMBL" id="AUW31426.1"/>
    </source>
</evidence>
<dbReference type="Pfam" id="PF00067">
    <property type="entry name" value="p450"/>
    <property type="match status" value="2"/>
</dbReference>
<protein>
    <submittedName>
        <fullName evidence="6">Putative cytochrome p450</fullName>
    </submittedName>
</protein>
<reference evidence="6" key="1">
    <citation type="submission" date="2016-05" db="EMBL/GenBank/DDBJ databases">
        <title>Lichen genome sequencing reveals its rich biosynthetic potential.</title>
        <authorList>
            <person name="Bertrand R.L."/>
            <person name="Abdel-Hameed M."/>
            <person name="Sorensen J.L."/>
        </authorList>
    </citation>
    <scope>NUCLEOTIDE SEQUENCE</scope>
</reference>
<dbReference type="SUPFAM" id="SSF48264">
    <property type="entry name" value="Cytochrome P450"/>
    <property type="match status" value="1"/>
</dbReference>
<evidence type="ECO:0000256" key="5">
    <source>
        <dbReference type="PIRSR" id="PIRSR602403-1"/>
    </source>
</evidence>
<dbReference type="InterPro" id="IPR050121">
    <property type="entry name" value="Cytochrome_P450_monoxygenase"/>
</dbReference>
<accession>A0A1Z1C4K0</accession>
<dbReference type="GO" id="GO:0020037">
    <property type="term" value="F:heme binding"/>
    <property type="evidence" value="ECO:0007669"/>
    <property type="project" value="InterPro"/>
</dbReference>
<evidence type="ECO:0000256" key="1">
    <source>
        <dbReference type="ARBA" id="ARBA00001971"/>
    </source>
</evidence>
<dbReference type="Gene3D" id="1.10.630.10">
    <property type="entry name" value="Cytochrome P450"/>
    <property type="match status" value="1"/>
</dbReference>
<reference evidence="7" key="2">
    <citation type="submission" date="2017-12" db="EMBL/GenBank/DDBJ databases">
        <title>Genome Sequencing Reveals a Rich Biosynthetic Potential.</title>
        <authorList>
            <person name="Bertrand R.L."/>
            <person name="Abdel-Hameed M.E."/>
            <person name="Sorensen J.L."/>
        </authorList>
    </citation>
    <scope>NUCLEOTIDE SEQUENCE</scope>
</reference>
<dbReference type="InterPro" id="IPR036396">
    <property type="entry name" value="Cyt_P450_sf"/>
</dbReference>
<dbReference type="EMBL" id="MG777516">
    <property type="protein sequence ID" value="AUW31426.1"/>
    <property type="molecule type" value="Genomic_DNA"/>
</dbReference>
<dbReference type="EMBL" id="KX264267">
    <property type="protein sequence ID" value="ANM86505.1"/>
    <property type="molecule type" value="Genomic_DNA"/>
</dbReference>
<keyword evidence="5" id="KW-0349">Heme</keyword>
<name>A0A1Z1C4K0_CLAUC</name>
<feature type="binding site" description="axial binding residue" evidence="5">
    <location>
        <position position="530"/>
    </location>
    <ligand>
        <name>heme</name>
        <dbReference type="ChEBI" id="CHEBI:30413"/>
    </ligand>
    <ligandPart>
        <name>Fe</name>
        <dbReference type="ChEBI" id="CHEBI:18248"/>
    </ligandPart>
</feature>
<dbReference type="InterPro" id="IPR002403">
    <property type="entry name" value="Cyt_P450_E_grp-IV"/>
</dbReference>